<organism evidence="1 2">
    <name type="scientific">Microbacterium rhizomatis</name>
    <dbReference type="NCBI Taxonomy" id="1631477"/>
    <lineage>
        <taxon>Bacteria</taxon>
        <taxon>Bacillati</taxon>
        <taxon>Actinomycetota</taxon>
        <taxon>Actinomycetes</taxon>
        <taxon>Micrococcales</taxon>
        <taxon>Microbacteriaceae</taxon>
        <taxon>Microbacterium</taxon>
    </lineage>
</organism>
<name>A0A5J5IW54_9MICO</name>
<evidence type="ECO:0000313" key="1">
    <source>
        <dbReference type="EMBL" id="KAA9104739.1"/>
    </source>
</evidence>
<dbReference type="Proteomes" id="UP000325827">
    <property type="component" value="Unassembled WGS sequence"/>
</dbReference>
<proteinExistence type="predicted"/>
<accession>A0A5J5IW54</accession>
<protein>
    <submittedName>
        <fullName evidence="1">Uncharacterized protein</fullName>
    </submittedName>
</protein>
<sequence length="168" mass="18878">MLVWGDDVPHRLLYLRKIWDLSLAPEDLARTIESPGSVLPRQDSREQMWLEAWQQSWECNELLYTRPTAQDVDIPDQQPAEWFTAAGPEGAWGEKYRSWQAEISQRGNLSDRQTALILRAEAAAARGLASIYVVPVEGRWAASRETILVVSPDTFGSDAALTAALDRV</sequence>
<reference evidence="2" key="1">
    <citation type="submission" date="2019-09" db="EMBL/GenBank/DDBJ databases">
        <title>Mumia zhuanghuii sp. nov. isolated from the intestinal contents of plateau pika (Ochotona curzoniae) in the Qinghai-Tibet plateau of China.</title>
        <authorList>
            <person name="Tian Z."/>
        </authorList>
    </citation>
    <scope>NUCLEOTIDE SEQUENCE [LARGE SCALE GENOMIC DNA]</scope>
    <source>
        <strain evidence="2">JCM 30598</strain>
    </source>
</reference>
<dbReference type="RefSeq" id="WP_150450570.1">
    <property type="nucleotide sequence ID" value="NZ_VYSA01000007.1"/>
</dbReference>
<dbReference type="OrthoDB" id="5085214at2"/>
<evidence type="ECO:0000313" key="2">
    <source>
        <dbReference type="Proteomes" id="UP000325827"/>
    </source>
</evidence>
<gene>
    <name evidence="1" type="ORF">F6B43_18850</name>
</gene>
<keyword evidence="2" id="KW-1185">Reference proteome</keyword>
<comment type="caution">
    <text evidence="1">The sequence shown here is derived from an EMBL/GenBank/DDBJ whole genome shotgun (WGS) entry which is preliminary data.</text>
</comment>
<dbReference type="AlphaFoldDB" id="A0A5J5IW54"/>
<dbReference type="EMBL" id="VYSA01000007">
    <property type="protein sequence ID" value="KAA9104739.1"/>
    <property type="molecule type" value="Genomic_DNA"/>
</dbReference>